<dbReference type="EMBL" id="CAXKWB010044849">
    <property type="protein sequence ID" value="CAL4161513.1"/>
    <property type="molecule type" value="Genomic_DNA"/>
</dbReference>
<name>A0AAV2S5M2_MEGNR</name>
<protein>
    <recommendedName>
        <fullName evidence="3">DZIP3-like HEPN domain-containing protein</fullName>
    </recommendedName>
</protein>
<gene>
    <name evidence="1" type="ORF">MNOR_LOCUS32647</name>
</gene>
<organism evidence="1 2">
    <name type="scientific">Meganyctiphanes norvegica</name>
    <name type="common">Northern krill</name>
    <name type="synonym">Thysanopoda norvegica</name>
    <dbReference type="NCBI Taxonomy" id="48144"/>
    <lineage>
        <taxon>Eukaryota</taxon>
        <taxon>Metazoa</taxon>
        <taxon>Ecdysozoa</taxon>
        <taxon>Arthropoda</taxon>
        <taxon>Crustacea</taxon>
        <taxon>Multicrustacea</taxon>
        <taxon>Malacostraca</taxon>
        <taxon>Eumalacostraca</taxon>
        <taxon>Eucarida</taxon>
        <taxon>Euphausiacea</taxon>
        <taxon>Euphausiidae</taxon>
        <taxon>Meganyctiphanes</taxon>
    </lineage>
</organism>
<dbReference type="AlphaFoldDB" id="A0AAV2S5M2"/>
<accession>A0AAV2S5M2</accession>
<evidence type="ECO:0000313" key="2">
    <source>
        <dbReference type="Proteomes" id="UP001497623"/>
    </source>
</evidence>
<reference evidence="1 2" key="1">
    <citation type="submission" date="2024-05" db="EMBL/GenBank/DDBJ databases">
        <authorList>
            <person name="Wallberg A."/>
        </authorList>
    </citation>
    <scope>NUCLEOTIDE SEQUENCE [LARGE SCALE GENOMIC DNA]</scope>
</reference>
<keyword evidence="2" id="KW-1185">Reference proteome</keyword>
<dbReference type="Proteomes" id="UP001497623">
    <property type="component" value="Unassembled WGS sequence"/>
</dbReference>
<proteinExistence type="predicted"/>
<evidence type="ECO:0008006" key="3">
    <source>
        <dbReference type="Google" id="ProtNLM"/>
    </source>
</evidence>
<comment type="caution">
    <text evidence="1">The sequence shown here is derived from an EMBL/GenBank/DDBJ whole genome shotgun (WGS) entry which is preliminary data.</text>
</comment>
<evidence type="ECO:0000313" key="1">
    <source>
        <dbReference type="EMBL" id="CAL4161513.1"/>
    </source>
</evidence>
<sequence>MAHSVIKDKYRQNKLHYESAVAVGKYLFELILQISDPEIKTFKDKLGMSKNQIKKTFNKDEIKLLEMEVGYYDFEKIDLSLIHKLVYQICDLEKKAPELQKNLQALKEHRNVISHIADITKFTDMFVWQKIEELRVLFENILNGIEHLYHTDVVVKNKEINSELDKILKNIEVEVTDSELETFLKEISGVEKCPINVKIKVTNCQVHCSELMTLVERVAKENTRVKLLVPKAFFDSVELHFYDSQTYLTPLLDKNSKCKLIWYRGNLSNEMISMLPATLEQLFIRIRSDQIELLNRQLPQLNAKLWSLVLYLELPEDIDPASLPLVDFKGRQMGLKFCTAITTDRIPWIVKIINRLTQGHQCDTLEFYETHLNTESDVESLLRALHEAEVHVTTWVKLQNEASKDCLEENRLNILAQNLNLRMFRFLNPPSYYNQESTFRRSRTLRVPRNVTTNSSVRPKSDTFVMTNFEG</sequence>